<proteinExistence type="predicted"/>
<gene>
    <name evidence="1" type="ORF">IPH26_07390</name>
</gene>
<accession>A0A9D7HLK1</accession>
<dbReference type="AlphaFoldDB" id="A0A9D7HLK1"/>
<reference evidence="1" key="1">
    <citation type="submission" date="2020-10" db="EMBL/GenBank/DDBJ databases">
        <title>Connecting structure to function with the recovery of over 1000 high-quality activated sludge metagenome-assembled genomes encoding full-length rRNA genes using long-read sequencing.</title>
        <authorList>
            <person name="Singleton C.M."/>
            <person name="Petriglieri F."/>
            <person name="Kristensen J.M."/>
            <person name="Kirkegaard R.H."/>
            <person name="Michaelsen T.Y."/>
            <person name="Andersen M.H."/>
            <person name="Karst S.M."/>
            <person name="Dueholm M.S."/>
            <person name="Nielsen P.H."/>
            <person name="Albertsen M."/>
        </authorList>
    </citation>
    <scope>NUCLEOTIDE SEQUENCE</scope>
    <source>
        <strain evidence="1">Bjer_18-Q3-R1-45_BAT3C.347</strain>
    </source>
</reference>
<sequence>MGDLIVEGGHFISVVPAPDASVDTLGLFVAGAGLGVLLHQRGLLVLHGSGVQIGDRTVGFLGGKGWGKSTTAMALGQRGHLVVSDEHLAIRLNEDGQPVVLPGSSPVKLWADALSSLGGVPEDSVPVRAGLNKYYASPPAASGQSSTLDQLYLLDVGEQLAIERVPPAKAFFGVVPHLYICRFGTSFLQATGASESFNRLSALISKMPVCRLVRRPDLTQLSEMARLIESHNGR</sequence>
<dbReference type="Proteomes" id="UP000807785">
    <property type="component" value="Unassembled WGS sequence"/>
</dbReference>
<dbReference type="EMBL" id="JADJEV010000003">
    <property type="protein sequence ID" value="MBK6972773.1"/>
    <property type="molecule type" value="Genomic_DNA"/>
</dbReference>
<comment type="caution">
    <text evidence="1">The sequence shown here is derived from an EMBL/GenBank/DDBJ whole genome shotgun (WGS) entry which is preliminary data.</text>
</comment>
<organism evidence="1 2">
    <name type="scientific">Candidatus Methylophosphatis roskildensis</name>
    <dbReference type="NCBI Taxonomy" id="2899263"/>
    <lineage>
        <taxon>Bacteria</taxon>
        <taxon>Pseudomonadati</taxon>
        <taxon>Pseudomonadota</taxon>
        <taxon>Betaproteobacteria</taxon>
        <taxon>Nitrosomonadales</taxon>
        <taxon>Sterolibacteriaceae</taxon>
        <taxon>Candidatus Methylophosphatis</taxon>
    </lineage>
</organism>
<evidence type="ECO:0008006" key="3">
    <source>
        <dbReference type="Google" id="ProtNLM"/>
    </source>
</evidence>
<dbReference type="InterPro" id="IPR027417">
    <property type="entry name" value="P-loop_NTPase"/>
</dbReference>
<evidence type="ECO:0000313" key="1">
    <source>
        <dbReference type="EMBL" id="MBK6972773.1"/>
    </source>
</evidence>
<dbReference type="SUPFAM" id="SSF53795">
    <property type="entry name" value="PEP carboxykinase-like"/>
    <property type="match status" value="1"/>
</dbReference>
<protein>
    <recommendedName>
        <fullName evidence="3">HPr kinase/phosphorylase C-terminal domain-containing protein</fullName>
    </recommendedName>
</protein>
<dbReference type="Gene3D" id="3.40.50.300">
    <property type="entry name" value="P-loop containing nucleotide triphosphate hydrolases"/>
    <property type="match status" value="1"/>
</dbReference>
<evidence type="ECO:0000313" key="2">
    <source>
        <dbReference type="Proteomes" id="UP000807785"/>
    </source>
</evidence>
<name>A0A9D7HLK1_9PROT</name>